<evidence type="ECO:0000256" key="12">
    <source>
        <dbReference type="ARBA" id="ARBA00023122"/>
    </source>
</evidence>
<dbReference type="Pfam" id="PF02163">
    <property type="entry name" value="Peptidase_M50"/>
    <property type="match status" value="1"/>
</dbReference>
<keyword evidence="13 14" id="KW-0472">Membrane</keyword>
<evidence type="ECO:0000313" key="20">
    <source>
        <dbReference type="Proteomes" id="UP000325286"/>
    </source>
</evidence>
<dbReference type="InterPro" id="IPR016483">
    <property type="entry name" value="UCP006404_Pept_M50_CBS"/>
</dbReference>
<dbReference type="GO" id="GO:0006508">
    <property type="term" value="P:proteolysis"/>
    <property type="evidence" value="ECO:0007669"/>
    <property type="project" value="UniProtKB-KW"/>
</dbReference>
<evidence type="ECO:0000256" key="15">
    <source>
        <dbReference type="PIRSR" id="PIRSR006404-1"/>
    </source>
</evidence>
<dbReference type="InterPro" id="IPR046342">
    <property type="entry name" value="CBS_dom_sf"/>
</dbReference>
<evidence type="ECO:0000256" key="7">
    <source>
        <dbReference type="ARBA" id="ARBA00022737"/>
    </source>
</evidence>
<dbReference type="KEGG" id="rul:UC8_06950"/>
<evidence type="ECO:0000256" key="1">
    <source>
        <dbReference type="ARBA" id="ARBA00004651"/>
    </source>
</evidence>
<dbReference type="GO" id="GO:0008237">
    <property type="term" value="F:metallopeptidase activity"/>
    <property type="evidence" value="ECO:0007669"/>
    <property type="project" value="UniProtKB-UniRule"/>
</dbReference>
<dbReference type="SMART" id="SM00116">
    <property type="entry name" value="CBS"/>
    <property type="match status" value="2"/>
</dbReference>
<keyword evidence="9 14" id="KW-0862">Zinc</keyword>
<keyword evidence="7" id="KW-0677">Repeat</keyword>
<feature type="transmembrane region" description="Helical" evidence="14">
    <location>
        <begin position="193"/>
        <end position="212"/>
    </location>
</feature>
<sequence length="394" mass="43456">MLNRRFPLGTYFGIGLYVHWTFSLLLLAVAADRWTHGHSWQQVLVMVGIVLTMYLCVTLHEYGHALMARRFGVGTRDITLLPIGGVARLERMPRIPWQELLIAVAGPAVNVVIAMLLMAVVIVLSLTVEGFQERAWRSLAEFDTVGVSAIGFMVLILISNIVLVVFNMIPAFPMDGGRVLRSLLAMFLDYRKATWLASRIGLGCAVLMGFAAWTQLNWVMLLIACFVAWAGMMEARQVTVSESVRGLKVSDAMIVMDESDTIPATDSLHELAQRWRSESRTVLPVTDPAGYLLGIVYLRDLAKAIRGGQHQQLVASITKQDLPTLHPDQRVEAVLTQPPPRRVRQLPVVSYAGHLVGLLDLDSLLDRASLTPAPAMQYEPTAAVEGDDGTLYSA</sequence>
<reference evidence="19 20" key="1">
    <citation type="submission" date="2019-08" db="EMBL/GenBank/DDBJ databases">
        <title>Deep-cultivation of Planctomycetes and their phenomic and genomic characterization uncovers novel biology.</title>
        <authorList>
            <person name="Wiegand S."/>
            <person name="Jogler M."/>
            <person name="Boedeker C."/>
            <person name="Pinto D."/>
            <person name="Vollmers J."/>
            <person name="Rivas-Marin E."/>
            <person name="Kohn T."/>
            <person name="Peeters S.H."/>
            <person name="Heuer A."/>
            <person name="Rast P."/>
            <person name="Oberbeckmann S."/>
            <person name="Bunk B."/>
            <person name="Jeske O."/>
            <person name="Meyerdierks A."/>
            <person name="Storesund J.E."/>
            <person name="Kallscheuer N."/>
            <person name="Luecker S."/>
            <person name="Lage O.M."/>
            <person name="Pohl T."/>
            <person name="Merkel B.J."/>
            <person name="Hornburger P."/>
            <person name="Mueller R.-W."/>
            <person name="Bruemmer F."/>
            <person name="Labrenz M."/>
            <person name="Spormann A.M."/>
            <person name="Op den Camp H."/>
            <person name="Overmann J."/>
            <person name="Amann R."/>
            <person name="Jetten M.S.M."/>
            <person name="Mascher T."/>
            <person name="Medema M.H."/>
            <person name="Devos D.P."/>
            <person name="Kaster A.-K."/>
            <person name="Ovreas L."/>
            <person name="Rohde M."/>
            <person name="Galperin M.Y."/>
            <person name="Jogler C."/>
        </authorList>
    </citation>
    <scope>NUCLEOTIDE SEQUENCE [LARGE SCALE GENOMIC DNA]</scope>
    <source>
        <strain evidence="19 20">UC8</strain>
    </source>
</reference>
<feature type="active site" evidence="15">
    <location>
        <position position="61"/>
    </location>
</feature>
<evidence type="ECO:0000256" key="14">
    <source>
        <dbReference type="PIRNR" id="PIRNR006404"/>
    </source>
</evidence>
<accession>A0A5B9QHY5</accession>
<dbReference type="PROSITE" id="PS51371">
    <property type="entry name" value="CBS"/>
    <property type="match status" value="2"/>
</dbReference>
<feature type="domain" description="CBS" evidence="18">
    <location>
        <begin position="317"/>
        <end position="376"/>
    </location>
</feature>
<dbReference type="PIRSF" id="PIRSF006404">
    <property type="entry name" value="UCP006404_Pept_M50_CBS"/>
    <property type="match status" value="1"/>
</dbReference>
<feature type="transmembrane region" description="Helical" evidence="14">
    <location>
        <begin position="43"/>
        <end position="62"/>
    </location>
</feature>
<evidence type="ECO:0000256" key="11">
    <source>
        <dbReference type="ARBA" id="ARBA00023049"/>
    </source>
</evidence>
<comment type="cofactor">
    <cofactor evidence="14 16">
        <name>Zn(2+)</name>
        <dbReference type="ChEBI" id="CHEBI:29105"/>
    </cofactor>
    <text evidence="14 16">Binds 1 zinc ion per subunit.</text>
</comment>
<keyword evidence="4 14" id="KW-0645">Protease</keyword>
<dbReference type="GO" id="GO:0046872">
    <property type="term" value="F:metal ion binding"/>
    <property type="evidence" value="ECO:0007669"/>
    <property type="project" value="UniProtKB-UniRule"/>
</dbReference>
<evidence type="ECO:0000256" key="6">
    <source>
        <dbReference type="ARBA" id="ARBA00022723"/>
    </source>
</evidence>
<evidence type="ECO:0000256" key="10">
    <source>
        <dbReference type="ARBA" id="ARBA00022989"/>
    </source>
</evidence>
<dbReference type="RefSeq" id="WP_068142812.1">
    <property type="nucleotide sequence ID" value="NZ_CP042914.1"/>
</dbReference>
<feature type="transmembrane region" description="Helical" evidence="14">
    <location>
        <begin position="12"/>
        <end position="31"/>
    </location>
</feature>
<dbReference type="PANTHER" id="PTHR39188:SF3">
    <property type="entry name" value="STAGE IV SPORULATION PROTEIN FB"/>
    <property type="match status" value="1"/>
</dbReference>
<dbReference type="SUPFAM" id="SSF54631">
    <property type="entry name" value="CBS-domain pair"/>
    <property type="match status" value="1"/>
</dbReference>
<evidence type="ECO:0000256" key="16">
    <source>
        <dbReference type="PIRSR" id="PIRSR006404-2"/>
    </source>
</evidence>
<dbReference type="InterPro" id="IPR008915">
    <property type="entry name" value="Peptidase_M50"/>
</dbReference>
<evidence type="ECO:0000256" key="8">
    <source>
        <dbReference type="ARBA" id="ARBA00022801"/>
    </source>
</evidence>
<keyword evidence="5 14" id="KW-0812">Transmembrane</keyword>
<keyword evidence="3 14" id="KW-1003">Cell membrane</keyword>
<keyword evidence="6 14" id="KW-0479">Metal-binding</keyword>
<evidence type="ECO:0000313" key="19">
    <source>
        <dbReference type="EMBL" id="QEG38737.1"/>
    </source>
</evidence>
<feature type="transmembrane region" description="Helical" evidence="14">
    <location>
        <begin position="146"/>
        <end position="172"/>
    </location>
</feature>
<evidence type="ECO:0000256" key="3">
    <source>
        <dbReference type="ARBA" id="ARBA00022475"/>
    </source>
</evidence>
<keyword evidence="8 14" id="KW-0378">Hydrolase</keyword>
<dbReference type="Pfam" id="PF00571">
    <property type="entry name" value="CBS"/>
    <property type="match status" value="1"/>
</dbReference>
<evidence type="ECO:0000256" key="17">
    <source>
        <dbReference type="PROSITE-ProRule" id="PRU00703"/>
    </source>
</evidence>
<keyword evidence="11 14" id="KW-0482">Metalloprotease</keyword>
<keyword evidence="20" id="KW-1185">Reference proteome</keyword>
<proteinExistence type="inferred from homology"/>
<evidence type="ECO:0000259" key="18">
    <source>
        <dbReference type="PROSITE" id="PS51371"/>
    </source>
</evidence>
<evidence type="ECO:0000256" key="9">
    <source>
        <dbReference type="ARBA" id="ARBA00022833"/>
    </source>
</evidence>
<feature type="binding site" evidence="16">
    <location>
        <position position="60"/>
    </location>
    <ligand>
        <name>Zn(2+)</name>
        <dbReference type="ChEBI" id="CHEBI:29105"/>
        <note>catalytic</note>
    </ligand>
</feature>
<comment type="subcellular location">
    <subcellularLocation>
        <location evidence="1 14">Cell membrane</location>
        <topology evidence="1 14">Multi-pass membrane protein</topology>
    </subcellularLocation>
</comment>
<dbReference type="PANTHER" id="PTHR39188">
    <property type="entry name" value="MEMBRANE-ASSOCIATED ZINC METALLOPROTEASE M50B"/>
    <property type="match status" value="1"/>
</dbReference>
<dbReference type="CDD" id="cd06164">
    <property type="entry name" value="S2P-M50_SpoIVFB_CBS"/>
    <property type="match status" value="1"/>
</dbReference>
<evidence type="ECO:0000256" key="5">
    <source>
        <dbReference type="ARBA" id="ARBA00022692"/>
    </source>
</evidence>
<dbReference type="Proteomes" id="UP000325286">
    <property type="component" value="Chromosome"/>
</dbReference>
<organism evidence="19 20">
    <name type="scientific">Roseimaritima ulvae</name>
    <dbReference type="NCBI Taxonomy" id="980254"/>
    <lineage>
        <taxon>Bacteria</taxon>
        <taxon>Pseudomonadati</taxon>
        <taxon>Planctomycetota</taxon>
        <taxon>Planctomycetia</taxon>
        <taxon>Pirellulales</taxon>
        <taxon>Pirellulaceae</taxon>
        <taxon>Roseimaritima</taxon>
    </lineage>
</organism>
<evidence type="ECO:0000256" key="2">
    <source>
        <dbReference type="ARBA" id="ARBA00007931"/>
    </source>
</evidence>
<protein>
    <recommendedName>
        <fullName evidence="14">Zinc metalloprotease</fullName>
    </recommendedName>
</protein>
<feature type="transmembrane region" description="Helical" evidence="14">
    <location>
        <begin position="100"/>
        <end position="126"/>
    </location>
</feature>
<dbReference type="Gene3D" id="3.10.580.10">
    <property type="entry name" value="CBS-domain"/>
    <property type="match status" value="2"/>
</dbReference>
<feature type="binding site" evidence="16">
    <location>
        <position position="175"/>
    </location>
    <ligand>
        <name>Zn(2+)</name>
        <dbReference type="ChEBI" id="CHEBI:29105"/>
        <note>catalytic</note>
    </ligand>
</feature>
<gene>
    <name evidence="19" type="primary">rip3_1</name>
    <name evidence="19" type="ORF">UC8_06950</name>
</gene>
<keyword evidence="12 17" id="KW-0129">CBS domain</keyword>
<dbReference type="GO" id="GO:0005886">
    <property type="term" value="C:plasma membrane"/>
    <property type="evidence" value="ECO:0007669"/>
    <property type="project" value="UniProtKB-SubCell"/>
</dbReference>
<dbReference type="EMBL" id="CP042914">
    <property type="protein sequence ID" value="QEG38737.1"/>
    <property type="molecule type" value="Genomic_DNA"/>
</dbReference>
<feature type="binding site" evidence="16">
    <location>
        <position position="64"/>
    </location>
    <ligand>
        <name>Zn(2+)</name>
        <dbReference type="ChEBI" id="CHEBI:29105"/>
        <note>catalytic</note>
    </ligand>
</feature>
<dbReference type="AlphaFoldDB" id="A0A5B9QHY5"/>
<dbReference type="InterPro" id="IPR000644">
    <property type="entry name" value="CBS_dom"/>
</dbReference>
<comment type="similarity">
    <text evidence="2 14">Belongs to the peptidase M50B family.</text>
</comment>
<name>A0A5B9QHY5_9BACT</name>
<feature type="domain" description="CBS" evidence="18">
    <location>
        <begin position="253"/>
        <end position="313"/>
    </location>
</feature>
<dbReference type="CDD" id="cd02205">
    <property type="entry name" value="CBS_pair_SF"/>
    <property type="match status" value="1"/>
</dbReference>
<evidence type="ECO:0000256" key="13">
    <source>
        <dbReference type="ARBA" id="ARBA00023136"/>
    </source>
</evidence>
<evidence type="ECO:0000256" key="4">
    <source>
        <dbReference type="ARBA" id="ARBA00022670"/>
    </source>
</evidence>
<dbReference type="OrthoDB" id="9800627at2"/>
<keyword evidence="10 14" id="KW-1133">Transmembrane helix</keyword>